<reference evidence="3" key="1">
    <citation type="submission" date="2017-04" db="EMBL/GenBank/DDBJ databases">
        <authorList>
            <person name="Criscuolo A."/>
        </authorList>
    </citation>
    <scope>NUCLEOTIDE SEQUENCE [LARGE SCALE GENOMIC DNA]</scope>
</reference>
<dbReference type="Proteomes" id="UP000194439">
    <property type="component" value="Unassembled WGS sequence"/>
</dbReference>
<evidence type="ECO:0000313" key="3">
    <source>
        <dbReference type="Proteomes" id="UP000194439"/>
    </source>
</evidence>
<keyword evidence="1" id="KW-0812">Transmembrane</keyword>
<gene>
    <name evidence="2" type="ORF">BACERE00185_00004</name>
</gene>
<proteinExistence type="predicted"/>
<organism evidence="2 3">
    <name type="scientific">Bacillus mobilis</name>
    <dbReference type="NCBI Taxonomy" id="2026190"/>
    <lineage>
        <taxon>Bacteria</taxon>
        <taxon>Bacillati</taxon>
        <taxon>Bacillota</taxon>
        <taxon>Bacilli</taxon>
        <taxon>Bacillales</taxon>
        <taxon>Bacillaceae</taxon>
        <taxon>Bacillus</taxon>
        <taxon>Bacillus cereus group</taxon>
    </lineage>
</organism>
<keyword evidence="1" id="KW-1133">Transmembrane helix</keyword>
<evidence type="ECO:0000256" key="1">
    <source>
        <dbReference type="SAM" id="Phobius"/>
    </source>
</evidence>
<dbReference type="EMBL" id="FWZD01000002">
    <property type="protein sequence ID" value="SMD64101.1"/>
    <property type="molecule type" value="Genomic_DNA"/>
</dbReference>
<accession>A0A1Y5YTY8</accession>
<protein>
    <submittedName>
        <fullName evidence="2">Uncharacterized protein</fullName>
    </submittedName>
</protein>
<dbReference type="AlphaFoldDB" id="A0A1Y5YTY8"/>
<evidence type="ECO:0000313" key="2">
    <source>
        <dbReference type="EMBL" id="SMD64101.1"/>
    </source>
</evidence>
<sequence length="59" mass="6647">MNSNSSINKSNLNLLAVVALGLTTIYTAILATQLMSTKHKVDYLYYKEHFQKNNKGNNN</sequence>
<name>A0A1Y5YTY8_9BACI</name>
<keyword evidence="1" id="KW-0472">Membrane</keyword>
<feature type="transmembrane region" description="Helical" evidence="1">
    <location>
        <begin position="12"/>
        <end position="31"/>
    </location>
</feature>